<dbReference type="EMBL" id="BIFT01000001">
    <property type="protein sequence ID" value="GCE26462.1"/>
    <property type="molecule type" value="Genomic_DNA"/>
</dbReference>
<dbReference type="SUPFAM" id="SSF82784">
    <property type="entry name" value="OsmC-like"/>
    <property type="match status" value="1"/>
</dbReference>
<evidence type="ECO:0000313" key="2">
    <source>
        <dbReference type="EMBL" id="GCE26462.1"/>
    </source>
</evidence>
<dbReference type="InterPro" id="IPR003718">
    <property type="entry name" value="OsmC/Ohr_fam"/>
</dbReference>
<evidence type="ECO:0000313" key="3">
    <source>
        <dbReference type="Proteomes" id="UP000287171"/>
    </source>
</evidence>
<dbReference type="InterPro" id="IPR019904">
    <property type="entry name" value="Peroxiredoxin_OsmC"/>
</dbReference>
<dbReference type="GO" id="GO:0006979">
    <property type="term" value="P:response to oxidative stress"/>
    <property type="evidence" value="ECO:0007669"/>
    <property type="project" value="InterPro"/>
</dbReference>
<reference evidence="3" key="1">
    <citation type="submission" date="2018-12" db="EMBL/GenBank/DDBJ databases">
        <title>Tengunoibacter tsumagoiensis gen. nov., sp. nov., Dictyobacter kobayashii sp. nov., D. alpinus sp. nov., and D. joshuensis sp. nov. and description of Dictyobacteraceae fam. nov. within the order Ktedonobacterales isolated from Tengu-no-mugimeshi.</title>
        <authorList>
            <person name="Wang C.M."/>
            <person name="Zheng Y."/>
            <person name="Sakai Y."/>
            <person name="Toyoda A."/>
            <person name="Minakuchi Y."/>
            <person name="Abe K."/>
            <person name="Yokota A."/>
            <person name="Yabe S."/>
        </authorList>
    </citation>
    <scope>NUCLEOTIDE SEQUENCE [LARGE SCALE GENOMIC DNA]</scope>
    <source>
        <strain evidence="3">Uno16</strain>
    </source>
</reference>
<dbReference type="Proteomes" id="UP000287171">
    <property type="component" value="Unassembled WGS sequence"/>
</dbReference>
<organism evidence="2 3">
    <name type="scientific">Dictyobacter alpinus</name>
    <dbReference type="NCBI Taxonomy" id="2014873"/>
    <lineage>
        <taxon>Bacteria</taxon>
        <taxon>Bacillati</taxon>
        <taxon>Chloroflexota</taxon>
        <taxon>Ktedonobacteria</taxon>
        <taxon>Ktedonobacterales</taxon>
        <taxon>Dictyobacteraceae</taxon>
        <taxon>Dictyobacter</taxon>
    </lineage>
</organism>
<feature type="region of interest" description="Disordered" evidence="1">
    <location>
        <begin position="1"/>
        <end position="22"/>
    </location>
</feature>
<dbReference type="InterPro" id="IPR015946">
    <property type="entry name" value="KH_dom-like_a/b"/>
</dbReference>
<sequence>MAIRKADAEWSGDLKQGQGKVSLGSGSFEGQYSFRSRMGDGSGGTNPEELIAAAHAGCYSMALSASLSGAGHVPTRVHTTANVHFNPVEGGFAINPIELVTEAVVPGIDDATFQRFAQEAKKNCPVSKALAATDIQLKATLLNQ</sequence>
<keyword evidence="3" id="KW-1185">Reference proteome</keyword>
<proteinExistence type="predicted"/>
<dbReference type="Gene3D" id="3.30.300.20">
    <property type="match status" value="1"/>
</dbReference>
<accession>A0A402B549</accession>
<dbReference type="RefSeq" id="WP_126626914.1">
    <property type="nucleotide sequence ID" value="NZ_BIFT01000001.1"/>
</dbReference>
<dbReference type="PANTHER" id="PTHR42830">
    <property type="entry name" value="OSMOTICALLY INDUCIBLE FAMILY PROTEIN"/>
    <property type="match status" value="1"/>
</dbReference>
<dbReference type="PANTHER" id="PTHR42830:SF1">
    <property type="entry name" value="OSMOTICALLY INDUCIBLE FAMILY PROTEIN"/>
    <property type="match status" value="1"/>
</dbReference>
<dbReference type="InterPro" id="IPR036102">
    <property type="entry name" value="OsmC/Ohrsf"/>
</dbReference>
<protein>
    <submittedName>
        <fullName evidence="2">Peroxiredoxin</fullName>
    </submittedName>
</protein>
<name>A0A402B549_9CHLR</name>
<dbReference type="GO" id="GO:0004601">
    <property type="term" value="F:peroxidase activity"/>
    <property type="evidence" value="ECO:0007669"/>
    <property type="project" value="InterPro"/>
</dbReference>
<dbReference type="OrthoDB" id="9807532at2"/>
<dbReference type="AlphaFoldDB" id="A0A402B549"/>
<dbReference type="Pfam" id="PF02566">
    <property type="entry name" value="OsmC"/>
    <property type="match status" value="1"/>
</dbReference>
<dbReference type="NCBIfam" id="TIGR03562">
    <property type="entry name" value="osmo_induc_OsmC"/>
    <property type="match status" value="1"/>
</dbReference>
<dbReference type="InterPro" id="IPR052707">
    <property type="entry name" value="OsmC_Ohr_Peroxiredoxin"/>
</dbReference>
<comment type="caution">
    <text evidence="2">The sequence shown here is derived from an EMBL/GenBank/DDBJ whole genome shotgun (WGS) entry which is preliminary data.</text>
</comment>
<gene>
    <name evidence="2" type="primary">osmC</name>
    <name evidence="2" type="ORF">KDA_19460</name>
</gene>
<evidence type="ECO:0000256" key="1">
    <source>
        <dbReference type="SAM" id="MobiDB-lite"/>
    </source>
</evidence>